<feature type="non-terminal residue" evidence="1">
    <location>
        <position position="156"/>
    </location>
</feature>
<evidence type="ECO:0000313" key="1">
    <source>
        <dbReference type="EMBL" id="ETM39951.1"/>
    </source>
</evidence>
<proteinExistence type="predicted"/>
<dbReference type="AlphaFoldDB" id="W2MUE1"/>
<accession>W2MUE1</accession>
<organism evidence="1">
    <name type="scientific">Phytophthora nicotianae</name>
    <name type="common">Potato buckeye rot agent</name>
    <name type="synonym">Phytophthora parasitica</name>
    <dbReference type="NCBI Taxonomy" id="4792"/>
    <lineage>
        <taxon>Eukaryota</taxon>
        <taxon>Sar</taxon>
        <taxon>Stramenopiles</taxon>
        <taxon>Oomycota</taxon>
        <taxon>Peronosporomycetes</taxon>
        <taxon>Peronosporales</taxon>
        <taxon>Peronosporaceae</taxon>
        <taxon>Phytophthora</taxon>
    </lineage>
</organism>
<protein>
    <submittedName>
        <fullName evidence="1">Uncharacterized protein</fullName>
    </submittedName>
</protein>
<name>W2MUE1_PHYNI</name>
<gene>
    <name evidence="1" type="ORF">L914_13967</name>
</gene>
<sequence length="156" mass="17826">METKFEAHALHEALRGHTAATSKGLPIGSGLRSRSRSISSRKTEAFPCQSFPLNILRHSCCITGESSKFRLKWLQKCRQRYVPSETVAVASRLPRRYEDVLHRLEACQGRYIDQEGRGRHTGNDPLTFLLYCKLAEQTLHLDDNGFAHLFLLSQWN</sequence>
<dbReference type="EMBL" id="KI694450">
    <property type="protein sequence ID" value="ETM39951.1"/>
    <property type="molecule type" value="Genomic_DNA"/>
</dbReference>
<reference evidence="1" key="1">
    <citation type="submission" date="2013-11" db="EMBL/GenBank/DDBJ databases">
        <title>The Genome Sequence of Phytophthora parasitica IAC_01/95.</title>
        <authorList>
            <consortium name="The Broad Institute Genomics Platform"/>
            <person name="Russ C."/>
            <person name="Tyler B."/>
            <person name="Panabieres F."/>
            <person name="Shan W."/>
            <person name="Tripathy S."/>
            <person name="Grunwald N."/>
            <person name="Machado M."/>
            <person name="Johnson C.S."/>
            <person name="Arredondo F."/>
            <person name="Hong C."/>
            <person name="Coffey M."/>
            <person name="Young S.K."/>
            <person name="Zeng Q."/>
            <person name="Gargeya S."/>
            <person name="Fitzgerald M."/>
            <person name="Abouelleil A."/>
            <person name="Alvarado L."/>
            <person name="Chapman S.B."/>
            <person name="Gainer-Dewar J."/>
            <person name="Goldberg J."/>
            <person name="Griggs A."/>
            <person name="Gujja S."/>
            <person name="Hansen M."/>
            <person name="Howarth C."/>
            <person name="Imamovic A."/>
            <person name="Ireland A."/>
            <person name="Larimer J."/>
            <person name="McCowan C."/>
            <person name="Murphy C."/>
            <person name="Pearson M."/>
            <person name="Poon T.W."/>
            <person name="Priest M."/>
            <person name="Roberts A."/>
            <person name="Saif S."/>
            <person name="Shea T."/>
            <person name="Sykes S."/>
            <person name="Wortman J."/>
            <person name="Nusbaum C."/>
            <person name="Birren B."/>
        </authorList>
    </citation>
    <scope>NUCLEOTIDE SEQUENCE [LARGE SCALE GENOMIC DNA]</scope>
    <source>
        <strain evidence="1">IAC_01/95</strain>
    </source>
</reference>
<dbReference type="Proteomes" id="UP000054532">
    <property type="component" value="Unassembled WGS sequence"/>
</dbReference>